<keyword evidence="2" id="KW-0812">Transmembrane</keyword>
<evidence type="ECO:0000313" key="3">
    <source>
        <dbReference type="EMBL" id="KAK4467402.1"/>
    </source>
</evidence>
<reference evidence="3" key="2">
    <citation type="journal article" date="2023" name="Infect Dis Poverty">
        <title>Chromosome-scale genome of the human blood fluke Schistosoma mekongi and its implications for public health.</title>
        <authorList>
            <person name="Zhou M."/>
            <person name="Xu L."/>
            <person name="Xu D."/>
            <person name="Chen W."/>
            <person name="Khan J."/>
            <person name="Hu Y."/>
            <person name="Huang H."/>
            <person name="Wei H."/>
            <person name="Zhang Y."/>
            <person name="Chusongsang P."/>
            <person name="Tanasarnprasert K."/>
            <person name="Hu X."/>
            <person name="Limpanont Y."/>
            <person name="Lv Z."/>
        </authorList>
    </citation>
    <scope>NUCLEOTIDE SEQUENCE</scope>
    <source>
        <strain evidence="3">LV_2022a</strain>
    </source>
</reference>
<dbReference type="Proteomes" id="UP001292079">
    <property type="component" value="Unassembled WGS sequence"/>
</dbReference>
<evidence type="ECO:0000256" key="1">
    <source>
        <dbReference type="SAM" id="MobiDB-lite"/>
    </source>
</evidence>
<keyword evidence="2" id="KW-1133">Transmembrane helix</keyword>
<protein>
    <submittedName>
        <fullName evidence="3">Uncharacterized protein</fullName>
    </submittedName>
</protein>
<reference evidence="3" key="1">
    <citation type="submission" date="2022-04" db="EMBL/GenBank/DDBJ databases">
        <authorList>
            <person name="Xu L."/>
            <person name="Lv Z."/>
        </authorList>
    </citation>
    <scope>NUCLEOTIDE SEQUENCE</scope>
    <source>
        <strain evidence="3">LV_2022a</strain>
    </source>
</reference>
<sequence>MLAVIILLILLSYIISFFLMRFIIEPLVVWKYSENIDKDFVIDVNNHYDDDDDDDVAYINEDHFIDNDVHDDNKFDDVRDDEINADGATGGENENCANGEDEENDSDVDDENKYDDVVIAIDEDVAIDAYSDLNDDNADAATAAVVAVATDDDDDDDADSDGDIVSGNHDDDIIFIDEDVSIDAYSDYKATATLAAYDDDDDDVDNDDDIGVDCDGNVSDKFRWKVFKYFCCC</sequence>
<organism evidence="3 4">
    <name type="scientific">Schistosoma mekongi</name>
    <name type="common">Parasitic worm</name>
    <dbReference type="NCBI Taxonomy" id="38744"/>
    <lineage>
        <taxon>Eukaryota</taxon>
        <taxon>Metazoa</taxon>
        <taxon>Spiralia</taxon>
        <taxon>Lophotrochozoa</taxon>
        <taxon>Platyhelminthes</taxon>
        <taxon>Trematoda</taxon>
        <taxon>Digenea</taxon>
        <taxon>Strigeidida</taxon>
        <taxon>Schistosomatoidea</taxon>
        <taxon>Schistosomatidae</taxon>
        <taxon>Schistosoma</taxon>
    </lineage>
</organism>
<dbReference type="EMBL" id="JALJAT010000105">
    <property type="protein sequence ID" value="KAK4467402.1"/>
    <property type="molecule type" value="Genomic_DNA"/>
</dbReference>
<name>A0AAE1Z537_SCHME</name>
<evidence type="ECO:0000256" key="2">
    <source>
        <dbReference type="SAM" id="Phobius"/>
    </source>
</evidence>
<feature type="compositionally biased region" description="Acidic residues" evidence="1">
    <location>
        <begin position="99"/>
        <end position="110"/>
    </location>
</feature>
<feature type="region of interest" description="Disordered" evidence="1">
    <location>
        <begin position="75"/>
        <end position="110"/>
    </location>
</feature>
<comment type="caution">
    <text evidence="3">The sequence shown here is derived from an EMBL/GenBank/DDBJ whole genome shotgun (WGS) entry which is preliminary data.</text>
</comment>
<accession>A0AAE1Z537</accession>
<gene>
    <name evidence="3" type="ORF">MN116_000274</name>
</gene>
<keyword evidence="4" id="KW-1185">Reference proteome</keyword>
<dbReference type="AlphaFoldDB" id="A0AAE1Z537"/>
<keyword evidence="2" id="KW-0472">Membrane</keyword>
<evidence type="ECO:0000313" key="4">
    <source>
        <dbReference type="Proteomes" id="UP001292079"/>
    </source>
</evidence>
<proteinExistence type="predicted"/>
<feature type="transmembrane region" description="Helical" evidence="2">
    <location>
        <begin position="6"/>
        <end position="24"/>
    </location>
</feature>